<evidence type="ECO:0000313" key="2">
    <source>
        <dbReference type="EMBL" id="GGK07219.1"/>
    </source>
</evidence>
<keyword evidence="3" id="KW-1185">Reference proteome</keyword>
<feature type="compositionally biased region" description="Low complexity" evidence="1">
    <location>
        <begin position="101"/>
        <end position="118"/>
    </location>
</feature>
<feature type="region of interest" description="Disordered" evidence="1">
    <location>
        <begin position="89"/>
        <end position="118"/>
    </location>
</feature>
<dbReference type="Proteomes" id="UP000599009">
    <property type="component" value="Unassembled WGS sequence"/>
</dbReference>
<gene>
    <name evidence="2" type="ORF">GCM10011394_15560</name>
</gene>
<reference evidence="3" key="1">
    <citation type="journal article" date="2019" name="Int. J. Syst. Evol. Microbiol.">
        <title>The Global Catalogue of Microorganisms (GCM) 10K type strain sequencing project: providing services to taxonomists for standard genome sequencing and annotation.</title>
        <authorList>
            <consortium name="The Broad Institute Genomics Platform"/>
            <consortium name="The Broad Institute Genome Sequencing Center for Infectious Disease"/>
            <person name="Wu L."/>
            <person name="Ma J."/>
        </authorList>
    </citation>
    <scope>NUCLEOTIDE SEQUENCE [LARGE SCALE GENOMIC DNA]</scope>
    <source>
        <strain evidence="3">CGMCC 1.8985</strain>
    </source>
</reference>
<comment type="caution">
    <text evidence="2">The sequence shown here is derived from an EMBL/GenBank/DDBJ whole genome shotgun (WGS) entry which is preliminary data.</text>
</comment>
<organism evidence="2 3">
    <name type="scientific">Luteimonas terricola</name>
    <dbReference type="NCBI Taxonomy" id="645597"/>
    <lineage>
        <taxon>Bacteria</taxon>
        <taxon>Pseudomonadati</taxon>
        <taxon>Pseudomonadota</taxon>
        <taxon>Gammaproteobacteria</taxon>
        <taxon>Lysobacterales</taxon>
        <taxon>Lysobacteraceae</taxon>
        <taxon>Luteimonas</taxon>
    </lineage>
</organism>
<dbReference type="EMBL" id="BMME01000001">
    <property type="protein sequence ID" value="GGK07219.1"/>
    <property type="molecule type" value="Genomic_DNA"/>
</dbReference>
<evidence type="ECO:0000313" key="3">
    <source>
        <dbReference type="Proteomes" id="UP000599009"/>
    </source>
</evidence>
<proteinExistence type="predicted"/>
<evidence type="ECO:0000256" key="1">
    <source>
        <dbReference type="SAM" id="MobiDB-lite"/>
    </source>
</evidence>
<name>A0ABQ2ECX3_9GAMM</name>
<protein>
    <submittedName>
        <fullName evidence="2">Uncharacterized protein</fullName>
    </submittedName>
</protein>
<accession>A0ABQ2ECX3</accession>
<sequence length="118" mass="12492">MGACGKLRQARRSRAERRHLLQHRVERERVEAGALQVDACREVGAIFGIAVQAGKQDPGAVPVDVVPGICGRSRCGQLRHDRVLAGFRSKTASSAASSERPPCQSQASQPSMASASSG</sequence>